<dbReference type="Pfam" id="PF21936">
    <property type="entry name" value="Pcf11_C"/>
    <property type="match status" value="1"/>
</dbReference>
<protein>
    <submittedName>
        <fullName evidence="2">Pre-mRNA cleavage complex 2 protein Pcf11</fullName>
    </submittedName>
</protein>
<name>A0A4V1AEX3_9ASCO</name>
<dbReference type="PANTHER" id="PTHR15921">
    <property type="entry name" value="PRE-MRNA CLEAVAGE COMPLEX II"/>
    <property type="match status" value="1"/>
</dbReference>
<dbReference type="STRING" id="2163413.A0A4V1AEX3"/>
<dbReference type="EMBL" id="CP034461">
    <property type="protein sequence ID" value="QBM90713.1"/>
    <property type="molecule type" value="Genomic_DNA"/>
</dbReference>
<sequence>MSRSPIVEDYAASLAELTFNSRPIIDNLTIIAKENTESAPGILAAITNRIYRCIPEQKLFALYLLDSIVKTVGPPYNVLAGEEIFKVFSHVYLLVNEPIRAKLVKMYELWRVTKSKGSSLPLFPPDQLTKIGDFLRLAGYRKSDVLPTPNAPTAVSLVADIDAIVPILLQKLAASPADTVLASKKLALTELRTLLLSQKLQPNELAGILTKLAPMKKQELDGSQTHTLLSAPEIAAGTNSVAPIVSRAEMIFSALVASGLVKVDQLLKPGSRPEYTLVLPKHKYAPGKNGAPSANALEELLRDANLAGKSQYEQIKFKELVKVAQRMHEPSAGPSLQKFVANTVLDAATIQVLYETKALKCSQCGKRFTADAAGAAKKRTHLDWHFRINQKQANFKSNVQSRNWYLDDYAWVQFRDDDLLEYELAPKTDKKAAEAPVQAVQEAYVVIPSTESNTSNMCTICREQVKPTYKDLLGEWVWDACMLVPGTHQGKIVHVSCFEEASKKRGPDDDERLVKREKLY</sequence>
<dbReference type="Proteomes" id="UP000292447">
    <property type="component" value="Chromosome VI"/>
</dbReference>
<dbReference type="Gene3D" id="1.25.40.90">
    <property type="match status" value="1"/>
</dbReference>
<dbReference type="InterPro" id="IPR054127">
    <property type="entry name" value="Pcf11_C"/>
</dbReference>
<dbReference type="CDD" id="cd16982">
    <property type="entry name" value="CID_Pcf11"/>
    <property type="match status" value="1"/>
</dbReference>
<reference evidence="3" key="1">
    <citation type="submission" date="2019-03" db="EMBL/GenBank/DDBJ databases">
        <title>Snf2 controls pulcherriminic acid biosynthesis and connects pigmentation and antifungal activity of the yeast Metschnikowia pulcherrima.</title>
        <authorList>
            <person name="Gore-Lloyd D."/>
            <person name="Sumann I."/>
            <person name="Brachmann A.O."/>
            <person name="Schneeberger K."/>
            <person name="Ortiz-Merino R.A."/>
            <person name="Moreno-Beltran M."/>
            <person name="Schlaefli M."/>
            <person name="Kirner P."/>
            <person name="Santos Kron A."/>
            <person name="Wolfe K.H."/>
            <person name="Piel J."/>
            <person name="Ahrens C.H."/>
            <person name="Henk D."/>
            <person name="Freimoser F.M."/>
        </authorList>
    </citation>
    <scope>NUCLEOTIDE SEQUENCE [LARGE SCALE GENOMIC DNA]</scope>
    <source>
        <strain evidence="3">APC 1.2</strain>
    </source>
</reference>
<feature type="domain" description="CID" evidence="1">
    <location>
        <begin position="2"/>
        <end position="139"/>
    </location>
</feature>
<evidence type="ECO:0000259" key="1">
    <source>
        <dbReference type="PROSITE" id="PS51391"/>
    </source>
</evidence>
<dbReference type="Pfam" id="PF04818">
    <property type="entry name" value="CID"/>
    <property type="match status" value="1"/>
</dbReference>
<dbReference type="PANTHER" id="PTHR15921:SF3">
    <property type="entry name" value="PRE-MRNA CLEAVAGE COMPLEX 2 PROTEIN PCF11"/>
    <property type="match status" value="1"/>
</dbReference>
<dbReference type="SUPFAM" id="SSF48464">
    <property type="entry name" value="ENTH/VHS domain"/>
    <property type="match status" value="1"/>
</dbReference>
<dbReference type="GO" id="GO:0006369">
    <property type="term" value="P:termination of RNA polymerase II transcription"/>
    <property type="evidence" value="ECO:0007669"/>
    <property type="project" value="InterPro"/>
</dbReference>
<dbReference type="Pfam" id="PF11526">
    <property type="entry name" value="Pfc11_Clp1_ID"/>
    <property type="match status" value="1"/>
</dbReference>
<evidence type="ECO:0000313" key="3">
    <source>
        <dbReference type="Proteomes" id="UP000292447"/>
    </source>
</evidence>
<keyword evidence="3" id="KW-1185">Reference proteome</keyword>
<dbReference type="InterPro" id="IPR021605">
    <property type="entry name" value="Pcf11_Clp1-ID"/>
</dbReference>
<gene>
    <name evidence="2" type="primary">MPUL0F02990</name>
    <name evidence="2" type="ORF">METSCH_F02990</name>
</gene>
<dbReference type="InterPro" id="IPR008942">
    <property type="entry name" value="ENTH_VHS"/>
</dbReference>
<dbReference type="FunFam" id="1.25.40.90:FF:000016">
    <property type="entry name" value="mRNA cleavage factor complex component Pcf11"/>
    <property type="match status" value="1"/>
</dbReference>
<dbReference type="GO" id="GO:0000993">
    <property type="term" value="F:RNA polymerase II complex binding"/>
    <property type="evidence" value="ECO:0007669"/>
    <property type="project" value="InterPro"/>
</dbReference>
<dbReference type="InterPro" id="IPR045154">
    <property type="entry name" value="PCF11-like"/>
</dbReference>
<dbReference type="GO" id="GO:0003729">
    <property type="term" value="F:mRNA binding"/>
    <property type="evidence" value="ECO:0007669"/>
    <property type="project" value="InterPro"/>
</dbReference>
<dbReference type="GO" id="GO:0005849">
    <property type="term" value="C:mRNA cleavage factor complex"/>
    <property type="evidence" value="ECO:0007669"/>
    <property type="project" value="InterPro"/>
</dbReference>
<dbReference type="SMART" id="SM00582">
    <property type="entry name" value="RPR"/>
    <property type="match status" value="1"/>
</dbReference>
<organism evidence="2 3">
    <name type="scientific">Metschnikowia aff. pulcherrima</name>
    <dbReference type="NCBI Taxonomy" id="2163413"/>
    <lineage>
        <taxon>Eukaryota</taxon>
        <taxon>Fungi</taxon>
        <taxon>Dikarya</taxon>
        <taxon>Ascomycota</taxon>
        <taxon>Saccharomycotina</taxon>
        <taxon>Pichiomycetes</taxon>
        <taxon>Metschnikowiaceae</taxon>
        <taxon>Metschnikowia</taxon>
    </lineage>
</organism>
<accession>A0A4V1AEX3</accession>
<proteinExistence type="predicted"/>
<dbReference type="GO" id="GO:0005737">
    <property type="term" value="C:cytoplasm"/>
    <property type="evidence" value="ECO:0007669"/>
    <property type="project" value="TreeGrafter"/>
</dbReference>
<dbReference type="GO" id="GO:0031124">
    <property type="term" value="P:mRNA 3'-end processing"/>
    <property type="evidence" value="ECO:0007669"/>
    <property type="project" value="InterPro"/>
</dbReference>
<evidence type="ECO:0000313" key="2">
    <source>
        <dbReference type="EMBL" id="QBM90713.1"/>
    </source>
</evidence>
<dbReference type="InterPro" id="IPR047415">
    <property type="entry name" value="Pcf11_CID"/>
</dbReference>
<dbReference type="AlphaFoldDB" id="A0A4V1AEX3"/>
<dbReference type="InterPro" id="IPR006569">
    <property type="entry name" value="CID_dom"/>
</dbReference>
<dbReference type="PROSITE" id="PS51391">
    <property type="entry name" value="CID"/>
    <property type="match status" value="1"/>
</dbReference>